<gene>
    <name evidence="4" type="ORF">SEMRO_794_G203430.1</name>
</gene>
<feature type="region of interest" description="Disordered" evidence="2">
    <location>
        <begin position="222"/>
        <end position="365"/>
    </location>
</feature>
<feature type="compositionally biased region" description="Basic and acidic residues" evidence="2">
    <location>
        <begin position="508"/>
        <end position="522"/>
    </location>
</feature>
<accession>A0A9N8ECB9</accession>
<dbReference type="SUPFAM" id="SSF52058">
    <property type="entry name" value="L domain-like"/>
    <property type="match status" value="1"/>
</dbReference>
<feature type="region of interest" description="Disordered" evidence="2">
    <location>
        <begin position="64"/>
        <end position="83"/>
    </location>
</feature>
<dbReference type="EMBL" id="CAICTM010000793">
    <property type="protein sequence ID" value="CAB9516599.1"/>
    <property type="molecule type" value="Genomic_DNA"/>
</dbReference>
<keyword evidence="1" id="KW-0677">Repeat</keyword>
<feature type="transmembrane region" description="Helical" evidence="3">
    <location>
        <begin position="547"/>
        <end position="568"/>
    </location>
</feature>
<reference evidence="4" key="1">
    <citation type="submission" date="2020-06" db="EMBL/GenBank/DDBJ databases">
        <authorList>
            <consortium name="Plant Systems Biology data submission"/>
        </authorList>
    </citation>
    <scope>NUCLEOTIDE SEQUENCE</scope>
    <source>
        <strain evidence="4">D6</strain>
    </source>
</reference>
<name>A0A9N8ECB9_9STRA</name>
<keyword evidence="5" id="KW-1185">Reference proteome</keyword>
<feature type="region of interest" description="Disordered" evidence="2">
    <location>
        <begin position="384"/>
        <end position="445"/>
    </location>
</feature>
<keyword evidence="3" id="KW-0812">Transmembrane</keyword>
<dbReference type="Pfam" id="PF00560">
    <property type="entry name" value="LRR_1"/>
    <property type="match status" value="2"/>
</dbReference>
<dbReference type="InterPro" id="IPR001611">
    <property type="entry name" value="Leu-rich_rpt"/>
</dbReference>
<keyword evidence="3" id="KW-1133">Transmembrane helix</keyword>
<proteinExistence type="predicted"/>
<dbReference type="PANTHER" id="PTHR48010:SF58">
    <property type="entry name" value="RECEPTOR PROTEIN KINASE-LIKE PROTEIN ZAR1"/>
    <property type="match status" value="1"/>
</dbReference>
<evidence type="ECO:0000256" key="1">
    <source>
        <dbReference type="ARBA" id="ARBA00022737"/>
    </source>
</evidence>
<feature type="region of interest" description="Disordered" evidence="2">
    <location>
        <begin position="506"/>
        <end position="541"/>
    </location>
</feature>
<evidence type="ECO:0000256" key="3">
    <source>
        <dbReference type="SAM" id="Phobius"/>
    </source>
</evidence>
<dbReference type="AlphaFoldDB" id="A0A9N8ECB9"/>
<dbReference type="InterPro" id="IPR050994">
    <property type="entry name" value="At_inactive_RLKs"/>
</dbReference>
<keyword evidence="3" id="KW-0472">Membrane</keyword>
<evidence type="ECO:0000313" key="5">
    <source>
        <dbReference type="Proteomes" id="UP001153069"/>
    </source>
</evidence>
<dbReference type="Gene3D" id="3.80.10.10">
    <property type="entry name" value="Ribonuclease Inhibitor"/>
    <property type="match status" value="2"/>
</dbReference>
<protein>
    <submittedName>
        <fullName evidence="4">Leucine Rich Repeat</fullName>
    </submittedName>
</protein>
<feature type="compositionally biased region" description="Basic and acidic residues" evidence="2">
    <location>
        <begin position="529"/>
        <end position="541"/>
    </location>
</feature>
<dbReference type="PANTHER" id="PTHR48010">
    <property type="entry name" value="OS05G0588300 PROTEIN"/>
    <property type="match status" value="1"/>
</dbReference>
<dbReference type="InterPro" id="IPR032675">
    <property type="entry name" value="LRR_dom_sf"/>
</dbReference>
<evidence type="ECO:0000256" key="2">
    <source>
        <dbReference type="SAM" id="MobiDB-lite"/>
    </source>
</evidence>
<evidence type="ECO:0000313" key="4">
    <source>
        <dbReference type="EMBL" id="CAB9516599.1"/>
    </source>
</evidence>
<dbReference type="Proteomes" id="UP001153069">
    <property type="component" value="Unassembled WGS sequence"/>
</dbReference>
<organism evidence="4 5">
    <name type="scientific">Seminavis robusta</name>
    <dbReference type="NCBI Taxonomy" id="568900"/>
    <lineage>
        <taxon>Eukaryota</taxon>
        <taxon>Sar</taxon>
        <taxon>Stramenopiles</taxon>
        <taxon>Ochrophyta</taxon>
        <taxon>Bacillariophyta</taxon>
        <taxon>Bacillariophyceae</taxon>
        <taxon>Bacillariophycidae</taxon>
        <taxon>Naviculales</taxon>
        <taxon>Naviculaceae</taxon>
        <taxon>Seminavis</taxon>
    </lineage>
</organism>
<feature type="compositionally biased region" description="Basic residues" evidence="2">
    <location>
        <begin position="310"/>
        <end position="321"/>
    </location>
</feature>
<comment type="caution">
    <text evidence="4">The sequence shown here is derived from an EMBL/GenBank/DDBJ whole genome shotgun (WGS) entry which is preliminary data.</text>
</comment>
<feature type="compositionally biased region" description="Low complexity" evidence="2">
    <location>
        <begin position="413"/>
        <end position="424"/>
    </location>
</feature>
<dbReference type="OrthoDB" id="1060944at2759"/>
<dbReference type="FunFam" id="3.80.10.10:FF:000383">
    <property type="entry name" value="Leucine-rich repeat receptor protein kinase EMS1"/>
    <property type="match status" value="1"/>
</dbReference>
<feature type="compositionally biased region" description="Low complexity" evidence="2">
    <location>
        <begin position="222"/>
        <end position="239"/>
    </location>
</feature>
<feature type="compositionally biased region" description="Polar residues" evidence="2">
    <location>
        <begin position="348"/>
        <end position="361"/>
    </location>
</feature>
<sequence>MNAAKREQTMDHTTLDRLVSMAPAVEGDDFKGKDEELGSVCKITADEDAAVRVSMLDLDASGSSFPSEHTAWTNSSTTQTLNDDSQTSFVLEECKRMVAFPRGRSRLATTSPLGPSKKPSIKAACSSLDDSNVTLPTLSTATEDFSSNHESTTSFGLEDSKHSIVHTPPKTRRILVVRRGSLIPTTPTTPRLTTSIIDLGSDLALPPNSAIQEDCKESVVLSPSSSSLRRSSAPSLSPRGVSTRLVNSSSGIMNLPSLPTLDRVHSRGSSQMLRESKDSVTYPRTRRASAPCLQRLENTASRRRSDTRGLARKSFKNRAVHSRPEAVQQRGLRSKRSRSWTHQERRSSQATMVTTPSTRNTKAGLRRHTSWNVFLLGARDSLDNDHDAQSKVQQRSSHHHKSWADKEAKRSQRSSWSSSPSARRNTMPVVPVPTKRGLRRATHGPSSLIPGAYACGERPVFLAMARPQSRSEDETEDEFHVMIDNDAEDEWELTTADFHGDDYDEEESIHFYPERPRAERRPPPTTTTKPEEAVKNEEEQNRRSKRLAYSLVVLLGLISFFAFGAIIIKPSFLYDEITELEDSSNPRHGPTFHSREHATMVLLESLPLATKQKIQNDDGSPQSRAFDWISNDPNLLSFPLWLMRQRFALAAIFHSLQGSSWPLDLQKRWLSYKDDECSWGSTAASPCNLDGTYVRLSLDRIPSLGRGLPGEVTLLTSLQELSITHTTQNASLELLLPERLNELPTLEIINLSNNNLAGSTIPRFLGSFPNLKELYLAEASLVGSIPNELSQLARLETLDLSQNFLTGTMMQNAAAMTNMGALWLHENSLSGPLPPSWSSLDKLHSLFLYSNTLTGTLPPEWGALTGLKELRLSHNLLHGTIPNEWGTMSSLNSFAVDGNEELGGSIPNLICSHSQVNRMHFSVDCKQIQCCIYAPEKYKNAEHHQ</sequence>